<dbReference type="EMBL" id="JRUE01000242">
    <property type="protein sequence ID" value="KXZ63609.1"/>
    <property type="molecule type" value="Genomic_DNA"/>
</dbReference>
<evidence type="ECO:0000313" key="2">
    <source>
        <dbReference type="Proteomes" id="UP000075680"/>
    </source>
</evidence>
<dbReference type="PATRIC" id="fig|52133.18.peg.3334"/>
<protein>
    <submittedName>
        <fullName evidence="1">Uncharacterized protein</fullName>
    </submittedName>
</protein>
<dbReference type="AlphaFoldDB" id="A0A150HK35"/>
<accession>A0A150HK35</accession>
<gene>
    <name evidence="1" type="ORF">AVENLUH5627_03251</name>
</gene>
<sequence length="32" mass="3641">MARKRTVNYAVVDIKLLKEGVILAKILDNRSL</sequence>
<evidence type="ECO:0000313" key="1">
    <source>
        <dbReference type="EMBL" id="KXZ63609.1"/>
    </source>
</evidence>
<organism evidence="1 2">
    <name type="scientific">Acinetobacter venetianus</name>
    <dbReference type="NCBI Taxonomy" id="52133"/>
    <lineage>
        <taxon>Bacteria</taxon>
        <taxon>Pseudomonadati</taxon>
        <taxon>Pseudomonadota</taxon>
        <taxon>Gammaproteobacteria</taxon>
        <taxon>Moraxellales</taxon>
        <taxon>Moraxellaceae</taxon>
        <taxon>Acinetobacter</taxon>
    </lineage>
</organism>
<dbReference type="Proteomes" id="UP000075680">
    <property type="component" value="Unassembled WGS sequence"/>
</dbReference>
<name>A0A150HK35_9GAMM</name>
<comment type="caution">
    <text evidence="1">The sequence shown here is derived from an EMBL/GenBank/DDBJ whole genome shotgun (WGS) entry which is preliminary data.</text>
</comment>
<proteinExistence type="predicted"/>
<reference evidence="1 2" key="1">
    <citation type="journal article" date="2016" name="Sci. Rep.">
        <title>Genomic and phenotypic characterization of the species Acinetobacter venetianus.</title>
        <authorList>
            <person name="Fondi M."/>
            <person name="Maida I."/>
            <person name="Perrin E."/>
            <person name="Orlandini V."/>
            <person name="La Torre L."/>
            <person name="Bosi E."/>
            <person name="Negroni A."/>
            <person name="Zanaroli G."/>
            <person name="Fava F."/>
            <person name="Decorosi F."/>
            <person name="Giovannetti L."/>
            <person name="Viti C."/>
            <person name="Vaneechoutte M."/>
            <person name="Dijkshoorn L."/>
            <person name="Fani R."/>
        </authorList>
    </citation>
    <scope>NUCLEOTIDE SEQUENCE [LARGE SCALE GENOMIC DNA]</scope>
    <source>
        <strain evidence="1 2">LUH5627</strain>
    </source>
</reference>